<dbReference type="Proteomes" id="UP001437256">
    <property type="component" value="Unassembled WGS sequence"/>
</dbReference>
<feature type="compositionally biased region" description="Polar residues" evidence="1">
    <location>
        <begin position="307"/>
        <end position="316"/>
    </location>
</feature>
<evidence type="ECO:0000256" key="1">
    <source>
        <dbReference type="SAM" id="MobiDB-lite"/>
    </source>
</evidence>
<protein>
    <recommendedName>
        <fullName evidence="4">Retrotransposon gag domain-containing protein</fullName>
    </recommendedName>
</protein>
<sequence>MIPIWVVNVNECRVQTQYHLLEITFLRTDRTFIIDQLITISLNQWVFEPEQVFLQTLSRDNFVLPPPAELFGFPLYPTISVYEFPRQPPQEPTPAPPSPIYIADSPIYVPSSPVISPHLYPRLHHNPRSPKNPIEVAHHFFFFFAHNTSSKIPPTNLPWRISVVDDKHLFHINRYFAQVSWALNTKTNRYGWTYCAKNNQDFFPPEEALFSTDPYKPLPKPATPTPVKEKKDEEEEEEEEADNQPGTSTYPNMSTTVTEIKTEVKEGKKPVGIPPRSKTPHPDSPDDSDPGPDPPPNNPDGDAISHSFRSTTTNGFSELKERGIKPERFKGNRDKTDCFCYDFGRYLQFNIAFYPKQSERVDLFLSSINHPWADARSLELENDCWNDSIPQNKKRWTTFADIRHQFQQDFGVRGGKGRSQVVLEEISMSGNLAKLEEYIAAFELATPFTGYNDEALLWFFKAGMNPGLCRAVEGMEPEPEGLQKFITAAIHKQNHFEQQQGESKLWRKPAATPVVNIQAAPLAPAPQQTTPS</sequence>
<feature type="region of interest" description="Disordered" evidence="1">
    <location>
        <begin position="206"/>
        <end position="328"/>
    </location>
</feature>
<organism evidence="2 3">
    <name type="scientific">Marasmius tenuissimus</name>
    <dbReference type="NCBI Taxonomy" id="585030"/>
    <lineage>
        <taxon>Eukaryota</taxon>
        <taxon>Fungi</taxon>
        <taxon>Dikarya</taxon>
        <taxon>Basidiomycota</taxon>
        <taxon>Agaricomycotina</taxon>
        <taxon>Agaricomycetes</taxon>
        <taxon>Agaricomycetidae</taxon>
        <taxon>Agaricales</taxon>
        <taxon>Marasmiineae</taxon>
        <taxon>Marasmiaceae</taxon>
        <taxon>Marasmius</taxon>
    </lineage>
</organism>
<evidence type="ECO:0000313" key="2">
    <source>
        <dbReference type="EMBL" id="KAL0059097.1"/>
    </source>
</evidence>
<reference evidence="2 3" key="1">
    <citation type="submission" date="2024-05" db="EMBL/GenBank/DDBJ databases">
        <title>A draft genome resource for the thread blight pathogen Marasmius tenuissimus strain MS-2.</title>
        <authorList>
            <person name="Yulfo-Soto G.E."/>
            <person name="Baruah I.K."/>
            <person name="Amoako-Attah I."/>
            <person name="Bukari Y."/>
            <person name="Meinhardt L.W."/>
            <person name="Bailey B.A."/>
            <person name="Cohen S.P."/>
        </authorList>
    </citation>
    <scope>NUCLEOTIDE SEQUENCE [LARGE SCALE GENOMIC DNA]</scope>
    <source>
        <strain evidence="2 3">MS-2</strain>
    </source>
</reference>
<accession>A0ABR2ZF81</accession>
<feature type="compositionally biased region" description="Acidic residues" evidence="1">
    <location>
        <begin position="232"/>
        <end position="242"/>
    </location>
</feature>
<feature type="compositionally biased region" description="Polar residues" evidence="1">
    <location>
        <begin position="244"/>
        <end position="254"/>
    </location>
</feature>
<comment type="caution">
    <text evidence="2">The sequence shown here is derived from an EMBL/GenBank/DDBJ whole genome shotgun (WGS) entry which is preliminary data.</text>
</comment>
<feature type="compositionally biased region" description="Basic and acidic residues" evidence="1">
    <location>
        <begin position="318"/>
        <end position="328"/>
    </location>
</feature>
<proteinExistence type="predicted"/>
<evidence type="ECO:0008006" key="4">
    <source>
        <dbReference type="Google" id="ProtNLM"/>
    </source>
</evidence>
<keyword evidence="3" id="KW-1185">Reference proteome</keyword>
<gene>
    <name evidence="2" type="ORF">AAF712_014198</name>
</gene>
<name>A0ABR2ZF81_9AGAR</name>
<dbReference type="EMBL" id="JBBXMP010000250">
    <property type="protein sequence ID" value="KAL0059097.1"/>
    <property type="molecule type" value="Genomic_DNA"/>
</dbReference>
<evidence type="ECO:0000313" key="3">
    <source>
        <dbReference type="Proteomes" id="UP001437256"/>
    </source>
</evidence>
<feature type="compositionally biased region" description="Basic and acidic residues" evidence="1">
    <location>
        <begin position="260"/>
        <end position="269"/>
    </location>
</feature>